<dbReference type="SUPFAM" id="SSF55811">
    <property type="entry name" value="Nudix"/>
    <property type="match status" value="1"/>
</dbReference>
<keyword evidence="5" id="KW-0460">Magnesium</keyword>
<accession>A0A7X6DCV6</accession>
<dbReference type="Gene3D" id="3.60.15.10">
    <property type="entry name" value="Ribonuclease Z/Hydroxyacylglutathione hydrolase-like"/>
    <property type="match status" value="2"/>
</dbReference>
<dbReference type="PANTHER" id="PTHR12318:SF0">
    <property type="entry name" value="ACYL-COENZYME A DIPHOSPHATASE NUDT19"/>
    <property type="match status" value="1"/>
</dbReference>
<proteinExistence type="predicted"/>
<dbReference type="GO" id="GO:0046872">
    <property type="term" value="F:metal ion binding"/>
    <property type="evidence" value="ECO:0007669"/>
    <property type="project" value="UniProtKB-KW"/>
</dbReference>
<feature type="domain" description="Nudix hydrolase" evidence="7">
    <location>
        <begin position="6"/>
        <end position="212"/>
    </location>
</feature>
<evidence type="ECO:0000256" key="1">
    <source>
        <dbReference type="ARBA" id="ARBA00001936"/>
    </source>
</evidence>
<comment type="caution">
    <text evidence="8">The sequence shown here is derived from an EMBL/GenBank/DDBJ whole genome shotgun (WGS) entry which is preliminary data.</text>
</comment>
<keyword evidence="9" id="KW-1185">Reference proteome</keyword>
<dbReference type="EMBL" id="VTOX01000001">
    <property type="protein sequence ID" value="NKE64804.1"/>
    <property type="molecule type" value="Genomic_DNA"/>
</dbReference>
<dbReference type="Proteomes" id="UP000521868">
    <property type="component" value="Unassembled WGS sequence"/>
</dbReference>
<evidence type="ECO:0000259" key="7">
    <source>
        <dbReference type="PROSITE" id="PS51462"/>
    </source>
</evidence>
<evidence type="ECO:0000313" key="9">
    <source>
        <dbReference type="Proteomes" id="UP000521868"/>
    </source>
</evidence>
<comment type="cofactor">
    <cofactor evidence="2">
        <name>Mg(2+)</name>
        <dbReference type="ChEBI" id="CHEBI:18420"/>
    </cofactor>
</comment>
<name>A0A7X6DCV6_9BURK</name>
<reference evidence="8 9" key="1">
    <citation type="journal article" date="2020" name="Nature">
        <title>Bacterial chemolithoautotrophy via manganese oxidation.</title>
        <authorList>
            <person name="Yu H."/>
            <person name="Leadbetter J.R."/>
        </authorList>
    </citation>
    <scope>NUCLEOTIDE SEQUENCE [LARGE SCALE GENOMIC DNA]</scope>
    <source>
        <strain evidence="8 9">RBP-1</strain>
    </source>
</reference>
<evidence type="ECO:0000313" key="8">
    <source>
        <dbReference type="EMBL" id="NKE64804.1"/>
    </source>
</evidence>
<dbReference type="InterPro" id="IPR015797">
    <property type="entry name" value="NUDIX_hydrolase-like_dom_sf"/>
</dbReference>
<organism evidence="8 9">
    <name type="scientific">Ramlibacter lithotrophicus</name>
    <dbReference type="NCBI Taxonomy" id="2606681"/>
    <lineage>
        <taxon>Bacteria</taxon>
        <taxon>Pseudomonadati</taxon>
        <taxon>Pseudomonadota</taxon>
        <taxon>Betaproteobacteria</taxon>
        <taxon>Burkholderiales</taxon>
        <taxon>Comamonadaceae</taxon>
        <taxon>Ramlibacter</taxon>
    </lineage>
</organism>
<dbReference type="PANTHER" id="PTHR12318">
    <property type="entry name" value="TESTOSTERONE-REGULATED PROTEIN RP2"/>
    <property type="match status" value="1"/>
</dbReference>
<dbReference type="InterPro" id="IPR039121">
    <property type="entry name" value="NUDT19"/>
</dbReference>
<dbReference type="Gene3D" id="3.90.79.10">
    <property type="entry name" value="Nucleoside Triphosphate Pyrophosphohydrolase"/>
    <property type="match status" value="1"/>
</dbReference>
<dbReference type="RefSeq" id="WP_168105862.1">
    <property type="nucleotide sequence ID" value="NZ_VTOX01000001.1"/>
</dbReference>
<dbReference type="CDD" id="cd18870">
    <property type="entry name" value="NUDIX_AcylCoAdiphos_Nudt19"/>
    <property type="match status" value="1"/>
</dbReference>
<keyword evidence="3" id="KW-0479">Metal-binding</keyword>
<dbReference type="SUPFAM" id="SSF56281">
    <property type="entry name" value="Metallo-hydrolase/oxidoreductase"/>
    <property type="match status" value="1"/>
</dbReference>
<evidence type="ECO:0000256" key="4">
    <source>
        <dbReference type="ARBA" id="ARBA00022801"/>
    </source>
</evidence>
<dbReference type="PROSITE" id="PS51462">
    <property type="entry name" value="NUDIX"/>
    <property type="match status" value="1"/>
</dbReference>
<keyword evidence="6" id="KW-0464">Manganese</keyword>
<dbReference type="InterPro" id="IPR036866">
    <property type="entry name" value="RibonucZ/Hydroxyglut_hydro"/>
</dbReference>
<dbReference type="AlphaFoldDB" id="A0A7X6DCV6"/>
<protein>
    <submittedName>
        <fullName evidence="8">NUDIX domain-containing protein</fullName>
    </submittedName>
</protein>
<evidence type="ECO:0000256" key="2">
    <source>
        <dbReference type="ARBA" id="ARBA00001946"/>
    </source>
</evidence>
<evidence type="ECO:0000256" key="3">
    <source>
        <dbReference type="ARBA" id="ARBA00022723"/>
    </source>
</evidence>
<evidence type="ECO:0000256" key="6">
    <source>
        <dbReference type="ARBA" id="ARBA00023211"/>
    </source>
</evidence>
<sequence length="435" mass="45339">MTLPGAPRPAATIVVVRDAPAGLEVLLLRRAEKGDHNSGAWVFPGGLLDAGDRRCHGACTGLDDARASVLLGLAEGGLDYYVAAIRESFEEAGILFAVDERGQPIDTLVDSGTPLAALREPLHRGDVAFAGVCHDFGLRLATDQLFYIAHWVTPPGRAKRFDTRFFLAVLPQGQTSSHDALETVDHVWLRPQEALSSENSRRLMTPTRSVIATIGRFESTQALLAWARSPREVVTVAPRLGRDGGGVRPVQPHEPAWAELGFVDPHGQGTAWCELRPGEPARLAPGVLRIAAPQGANSYLVGTGDGWAVIDPGPADASHLAALAAAAPGGIRAILCTAAAPSAGAQALHERTGAPVQRPAAGDSIAVAGGHTLRVLAPAGAADHRVFLLVEHKILFAGDIAEADALPSAHPGVEWLAPAAGFLRPAPGAATTTAP</sequence>
<dbReference type="InterPro" id="IPR000086">
    <property type="entry name" value="NUDIX_hydrolase_dom"/>
</dbReference>
<dbReference type="GO" id="GO:0016818">
    <property type="term" value="F:hydrolase activity, acting on acid anhydrides, in phosphorus-containing anhydrides"/>
    <property type="evidence" value="ECO:0007669"/>
    <property type="project" value="InterPro"/>
</dbReference>
<keyword evidence="4" id="KW-0378">Hydrolase</keyword>
<gene>
    <name evidence="8" type="ORF">RAMLITH_03140</name>
</gene>
<evidence type="ECO:0000256" key="5">
    <source>
        <dbReference type="ARBA" id="ARBA00022842"/>
    </source>
</evidence>
<comment type="cofactor">
    <cofactor evidence="1">
        <name>Mn(2+)</name>
        <dbReference type="ChEBI" id="CHEBI:29035"/>
    </cofactor>
</comment>